<dbReference type="AlphaFoldDB" id="A0A222WTC7"/>
<dbReference type="RefSeq" id="WP_094156932.1">
    <property type="nucleotide sequence ID" value="NZ_CP020028.1"/>
</dbReference>
<dbReference type="InterPro" id="IPR003439">
    <property type="entry name" value="ABC_transporter-like_ATP-bd"/>
</dbReference>
<dbReference type="InterPro" id="IPR027417">
    <property type="entry name" value="P-loop_NTPase"/>
</dbReference>
<keyword evidence="3" id="KW-0547">Nucleotide-binding</keyword>
<keyword evidence="4 6" id="KW-0067">ATP-binding</keyword>
<protein>
    <submittedName>
        <fullName evidence="6">Peptide ABC transporter ATP-binding protein</fullName>
    </submittedName>
</protein>
<dbReference type="PANTHER" id="PTHR43776:SF7">
    <property type="entry name" value="D,D-DIPEPTIDE TRANSPORT ATP-BINDING PROTEIN DDPF-RELATED"/>
    <property type="match status" value="1"/>
</dbReference>
<dbReference type="PANTHER" id="PTHR43776">
    <property type="entry name" value="TRANSPORT ATP-BINDING PROTEIN"/>
    <property type="match status" value="1"/>
</dbReference>
<evidence type="ECO:0000313" key="7">
    <source>
        <dbReference type="Proteomes" id="UP000214666"/>
    </source>
</evidence>
<evidence type="ECO:0000313" key="6">
    <source>
        <dbReference type="EMBL" id="ASR49860.1"/>
    </source>
</evidence>
<dbReference type="GO" id="GO:0016887">
    <property type="term" value="F:ATP hydrolysis activity"/>
    <property type="evidence" value="ECO:0007669"/>
    <property type="project" value="InterPro"/>
</dbReference>
<dbReference type="STRING" id="172713.GCA_001705305_05569"/>
<dbReference type="InterPro" id="IPR003593">
    <property type="entry name" value="AAA+_ATPase"/>
</dbReference>
<dbReference type="Pfam" id="PF00005">
    <property type="entry name" value="ABC_tran"/>
    <property type="match status" value="1"/>
</dbReference>
<evidence type="ECO:0000259" key="5">
    <source>
        <dbReference type="PROSITE" id="PS50893"/>
    </source>
</evidence>
<dbReference type="PROSITE" id="PS00211">
    <property type="entry name" value="ABC_TRANSPORTER_1"/>
    <property type="match status" value="1"/>
</dbReference>
<dbReference type="InterPro" id="IPR017871">
    <property type="entry name" value="ABC_transporter-like_CS"/>
</dbReference>
<dbReference type="Proteomes" id="UP000214666">
    <property type="component" value="Chromosome"/>
</dbReference>
<dbReference type="EMBL" id="CP020028">
    <property type="protein sequence ID" value="ASR49860.1"/>
    <property type="molecule type" value="Genomic_DNA"/>
</dbReference>
<dbReference type="InterPro" id="IPR050319">
    <property type="entry name" value="ABC_transp_ATP-bind"/>
</dbReference>
<dbReference type="OrthoDB" id="9802264at2"/>
<proteinExistence type="inferred from homology"/>
<dbReference type="GO" id="GO:0055085">
    <property type="term" value="P:transmembrane transport"/>
    <property type="evidence" value="ECO:0007669"/>
    <property type="project" value="UniProtKB-ARBA"/>
</dbReference>
<name>A0A222WTC7_9BACL</name>
<dbReference type="KEGG" id="pkb:B4V02_03915"/>
<evidence type="ECO:0000256" key="1">
    <source>
        <dbReference type="ARBA" id="ARBA00005417"/>
    </source>
</evidence>
<dbReference type="GO" id="GO:0005524">
    <property type="term" value="F:ATP binding"/>
    <property type="evidence" value="ECO:0007669"/>
    <property type="project" value="UniProtKB-KW"/>
</dbReference>
<dbReference type="SUPFAM" id="SSF52540">
    <property type="entry name" value="P-loop containing nucleoside triphosphate hydrolases"/>
    <property type="match status" value="1"/>
</dbReference>
<gene>
    <name evidence="6" type="ORF">B4V02_03915</name>
</gene>
<feature type="domain" description="ABC transporter" evidence="5">
    <location>
        <begin position="10"/>
        <end position="257"/>
    </location>
</feature>
<dbReference type="SMART" id="SM00382">
    <property type="entry name" value="AAA"/>
    <property type="match status" value="1"/>
</dbReference>
<organism evidence="6 7">
    <name type="scientific">Paenibacillus kribbensis</name>
    <dbReference type="NCBI Taxonomy" id="172713"/>
    <lineage>
        <taxon>Bacteria</taxon>
        <taxon>Bacillati</taxon>
        <taxon>Bacillota</taxon>
        <taxon>Bacilli</taxon>
        <taxon>Bacillales</taxon>
        <taxon>Paenibacillaceae</taxon>
        <taxon>Paenibacillus</taxon>
    </lineage>
</organism>
<dbReference type="PROSITE" id="PS50893">
    <property type="entry name" value="ABC_TRANSPORTER_2"/>
    <property type="match status" value="1"/>
</dbReference>
<evidence type="ECO:0000256" key="3">
    <source>
        <dbReference type="ARBA" id="ARBA00022741"/>
    </source>
</evidence>
<sequence length="261" mass="29403">MNPKLVPELLVVQDIQKSYRKKNKVLDGVSLTIRAGECVGLIGESGCGKSTLARCIMLMQGVDSGAIWFQGNPVQASNRESLKRYKGQMQAVFQNPSAALNPRLRLLESVMEPLDQLEQKVPAFLKDCGPDRREIAGKLLECVGLSRELLDRYPHEISGGQKQRLCMARAISVEPALIIMDEPTSSLDTLIQSEMLNLLKELQGRLAFSYLFISHDLPVVQYMCDRVLVMHEGRLVDEFVKEELFAPDRHPYTRQLVAEYD</sequence>
<comment type="similarity">
    <text evidence="1">Belongs to the ABC transporter superfamily.</text>
</comment>
<keyword evidence="7" id="KW-1185">Reference proteome</keyword>
<evidence type="ECO:0000256" key="4">
    <source>
        <dbReference type="ARBA" id="ARBA00022840"/>
    </source>
</evidence>
<dbReference type="Gene3D" id="3.40.50.300">
    <property type="entry name" value="P-loop containing nucleotide triphosphate hydrolases"/>
    <property type="match status" value="1"/>
</dbReference>
<dbReference type="CDD" id="cd03257">
    <property type="entry name" value="ABC_NikE_OppD_transporters"/>
    <property type="match status" value="1"/>
</dbReference>
<evidence type="ECO:0000256" key="2">
    <source>
        <dbReference type="ARBA" id="ARBA00022448"/>
    </source>
</evidence>
<accession>A0A222WTC7</accession>
<reference evidence="6 7" key="1">
    <citation type="submission" date="2017-03" db="EMBL/GenBank/DDBJ databases">
        <title>Complete genome sequence of Paenibacillus Kribbensis producing bioflocculants.</title>
        <authorList>
            <person name="Lee H.-G."/>
            <person name="Oh H.-M."/>
        </authorList>
    </citation>
    <scope>NUCLEOTIDE SEQUENCE [LARGE SCALE GENOMIC DNA]</scope>
    <source>
        <strain evidence="6 7">AM49</strain>
    </source>
</reference>
<keyword evidence="2" id="KW-0813">Transport</keyword>